<reference evidence="2 3" key="1">
    <citation type="submission" date="2018-02" db="EMBL/GenBank/DDBJ databases">
        <title>The genomes of Aspergillus section Nigri reveals drivers in fungal speciation.</title>
        <authorList>
            <consortium name="DOE Joint Genome Institute"/>
            <person name="Vesth T.C."/>
            <person name="Nybo J."/>
            <person name="Theobald S."/>
            <person name="Brandl J."/>
            <person name="Frisvad J.C."/>
            <person name="Nielsen K.F."/>
            <person name="Lyhne E.K."/>
            <person name="Kogle M.E."/>
            <person name="Kuo A."/>
            <person name="Riley R."/>
            <person name="Clum A."/>
            <person name="Nolan M."/>
            <person name="Lipzen A."/>
            <person name="Salamov A."/>
            <person name="Henrissat B."/>
            <person name="Wiebenga A."/>
            <person name="De vries R.P."/>
            <person name="Grigoriev I.V."/>
            <person name="Mortensen U.H."/>
            <person name="Andersen M.R."/>
            <person name="Baker S.E."/>
        </authorList>
    </citation>
    <scope>NUCLEOTIDE SEQUENCE [LARGE SCALE GENOMIC DNA]</scope>
    <source>
        <strain evidence="2 3">CBS 114.80</strain>
    </source>
</reference>
<name>A0A2V5I810_9EURO</name>
<proteinExistence type="predicted"/>
<sequence>MFLISDSIYDINCESLLLLAYAILFSPLLLLQTSLALLFHFTKLADPRTGFTLLAAVLASTAENQQLTLKHGS</sequence>
<keyword evidence="1" id="KW-0812">Transmembrane</keyword>
<feature type="transmembrane region" description="Helical" evidence="1">
    <location>
        <begin position="16"/>
        <end position="39"/>
    </location>
</feature>
<gene>
    <name evidence="2" type="ORF">BP00DRAFT_426645</name>
</gene>
<protein>
    <submittedName>
        <fullName evidence="2">Uncharacterized protein</fullName>
    </submittedName>
</protein>
<evidence type="ECO:0000313" key="2">
    <source>
        <dbReference type="EMBL" id="PYI30334.1"/>
    </source>
</evidence>
<keyword evidence="1" id="KW-0472">Membrane</keyword>
<dbReference type="AlphaFoldDB" id="A0A2V5I810"/>
<organism evidence="2 3">
    <name type="scientific">Aspergillus indologenus CBS 114.80</name>
    <dbReference type="NCBI Taxonomy" id="1450541"/>
    <lineage>
        <taxon>Eukaryota</taxon>
        <taxon>Fungi</taxon>
        <taxon>Dikarya</taxon>
        <taxon>Ascomycota</taxon>
        <taxon>Pezizomycotina</taxon>
        <taxon>Eurotiomycetes</taxon>
        <taxon>Eurotiomycetidae</taxon>
        <taxon>Eurotiales</taxon>
        <taxon>Aspergillaceae</taxon>
        <taxon>Aspergillus</taxon>
        <taxon>Aspergillus subgen. Circumdati</taxon>
    </lineage>
</organism>
<keyword evidence="1" id="KW-1133">Transmembrane helix</keyword>
<evidence type="ECO:0000256" key="1">
    <source>
        <dbReference type="SAM" id="Phobius"/>
    </source>
</evidence>
<accession>A0A2V5I810</accession>
<keyword evidence="3" id="KW-1185">Reference proteome</keyword>
<dbReference type="Proteomes" id="UP000248817">
    <property type="component" value="Unassembled WGS sequence"/>
</dbReference>
<dbReference type="EMBL" id="KZ825517">
    <property type="protein sequence ID" value="PYI30334.1"/>
    <property type="molecule type" value="Genomic_DNA"/>
</dbReference>
<evidence type="ECO:0000313" key="3">
    <source>
        <dbReference type="Proteomes" id="UP000248817"/>
    </source>
</evidence>